<dbReference type="GO" id="GO:0009699">
    <property type="term" value="P:phenylpropanoid biosynthetic process"/>
    <property type="evidence" value="ECO:0007669"/>
    <property type="project" value="UniProtKB-ARBA"/>
</dbReference>
<dbReference type="Gene3D" id="2.40.480.10">
    <property type="entry name" value="Allene oxide cyclase-like"/>
    <property type="match status" value="1"/>
</dbReference>
<evidence type="ECO:0000256" key="4">
    <source>
        <dbReference type="RuleBase" id="RU363099"/>
    </source>
</evidence>
<comment type="caution">
    <text evidence="5">The sequence shown here is derived from an EMBL/GenBank/DDBJ whole genome shotgun (WGS) entry which is preliminary data.</text>
</comment>
<dbReference type="Pfam" id="PF03018">
    <property type="entry name" value="Dirigent"/>
    <property type="match status" value="1"/>
</dbReference>
<keyword evidence="4" id="KW-0052">Apoplast</keyword>
<name>A0A2H5QCN4_CITUN</name>
<proteinExistence type="inferred from homology"/>
<evidence type="ECO:0000256" key="3">
    <source>
        <dbReference type="ARBA" id="ARBA00022525"/>
    </source>
</evidence>
<comment type="subcellular location">
    <subcellularLocation>
        <location evidence="4">Secreted</location>
        <location evidence="4">Extracellular space</location>
        <location evidence="4">Apoplast</location>
    </subcellularLocation>
</comment>
<accession>A0A2H5QCN4</accession>
<evidence type="ECO:0000313" key="5">
    <source>
        <dbReference type="EMBL" id="GAY62397.1"/>
    </source>
</evidence>
<dbReference type="AlphaFoldDB" id="A0A2H5QCN4"/>
<dbReference type="STRING" id="55188.A0A2H5QCN4"/>
<comment type="similarity">
    <text evidence="1 4">Belongs to the plant dirigent protein family.</text>
</comment>
<dbReference type="PANTHER" id="PTHR21495">
    <property type="entry name" value="NUCLEOPORIN-RELATED"/>
    <property type="match status" value="1"/>
</dbReference>
<comment type="subunit">
    <text evidence="2 4">Homodimer.</text>
</comment>
<feature type="chain" id="PRO_5013987291" description="Dirigent protein" evidence="4">
    <location>
        <begin position="19"/>
        <end position="233"/>
    </location>
</feature>
<dbReference type="GO" id="GO:0048046">
    <property type="term" value="C:apoplast"/>
    <property type="evidence" value="ECO:0007669"/>
    <property type="project" value="UniProtKB-SubCell"/>
</dbReference>
<keyword evidence="6" id="KW-1185">Reference proteome</keyword>
<comment type="function">
    <text evidence="4">Dirigent proteins impart stereoselectivity on the phenoxy radical-coupling reaction, yielding optically active lignans from two molecules of coniferyl alcohol in the biosynthesis of lignans, flavonolignans, and alkaloids and thus plays a central role in plant secondary metabolism.</text>
</comment>
<gene>
    <name evidence="5" type="ORF">CUMW_217430</name>
</gene>
<dbReference type="EMBL" id="BDQV01000304">
    <property type="protein sequence ID" value="GAY62397.1"/>
    <property type="molecule type" value="Genomic_DNA"/>
</dbReference>
<evidence type="ECO:0000256" key="2">
    <source>
        <dbReference type="ARBA" id="ARBA00011738"/>
    </source>
</evidence>
<keyword evidence="4" id="KW-0732">Signal</keyword>
<evidence type="ECO:0000313" key="6">
    <source>
        <dbReference type="Proteomes" id="UP000236630"/>
    </source>
</evidence>
<dbReference type="InterPro" id="IPR004265">
    <property type="entry name" value="Dirigent"/>
</dbReference>
<dbReference type="Proteomes" id="UP000236630">
    <property type="component" value="Unassembled WGS sequence"/>
</dbReference>
<organism evidence="5 6">
    <name type="scientific">Citrus unshiu</name>
    <name type="common">Satsuma mandarin</name>
    <name type="synonym">Citrus nobilis var. unshiu</name>
    <dbReference type="NCBI Taxonomy" id="55188"/>
    <lineage>
        <taxon>Eukaryota</taxon>
        <taxon>Viridiplantae</taxon>
        <taxon>Streptophyta</taxon>
        <taxon>Embryophyta</taxon>
        <taxon>Tracheophyta</taxon>
        <taxon>Spermatophyta</taxon>
        <taxon>Magnoliopsida</taxon>
        <taxon>eudicotyledons</taxon>
        <taxon>Gunneridae</taxon>
        <taxon>Pentapetalae</taxon>
        <taxon>rosids</taxon>
        <taxon>malvids</taxon>
        <taxon>Sapindales</taxon>
        <taxon>Rutaceae</taxon>
        <taxon>Aurantioideae</taxon>
        <taxon>Citrus</taxon>
    </lineage>
</organism>
<evidence type="ECO:0000256" key="1">
    <source>
        <dbReference type="ARBA" id="ARBA00010746"/>
    </source>
</evidence>
<protein>
    <recommendedName>
        <fullName evidence="4">Dirigent protein</fullName>
    </recommendedName>
</protein>
<feature type="signal peptide" evidence="4">
    <location>
        <begin position="1"/>
        <end position="18"/>
    </location>
</feature>
<dbReference type="InterPro" id="IPR044859">
    <property type="entry name" value="Allene_oxi_cyc_Dirigent"/>
</dbReference>
<keyword evidence="3 4" id="KW-0964">Secreted</keyword>
<reference evidence="5 6" key="1">
    <citation type="journal article" date="2017" name="Front. Genet.">
        <title>Draft sequencing of the heterozygous diploid genome of Satsuma (Citrus unshiu Marc.) using a hybrid assembly approach.</title>
        <authorList>
            <person name="Shimizu T."/>
            <person name="Tanizawa Y."/>
            <person name="Mochizuki T."/>
            <person name="Nagasaki H."/>
            <person name="Yoshioka T."/>
            <person name="Toyoda A."/>
            <person name="Fujiyama A."/>
            <person name="Kaminuma E."/>
            <person name="Nakamura Y."/>
        </authorList>
    </citation>
    <scope>NUCLEOTIDE SEQUENCE [LARGE SCALE GENOMIC DNA]</scope>
    <source>
        <strain evidence="6">cv. Miyagawa wase</strain>
    </source>
</reference>
<sequence>MAKLSAVVLLLISRLVAAAAIQTVTWATRLKSAKETTTNLQFYFHDTLSGKNPSAVRIAQAIDTDKSRTLFGIVMMADDPLTETPDPQSKLVGRAQGLYGSACQDQLSLIMSMSFVFVDGPYNGSSISLLGNNRAMNPVREMPIVGGTGFFRLARGYAVAQTHWMGLLAALAFSDWLADMQLLRRIGWILKLATPLLDTMLQLFTKLSRWSHLLVGDPIHNVINSLFTKLPHL</sequence>